<feature type="domain" description="NmrA-like" evidence="1">
    <location>
        <begin position="2"/>
        <end position="283"/>
    </location>
</feature>
<reference evidence="2 3" key="1">
    <citation type="submission" date="2018-06" db="EMBL/GenBank/DDBJ databases">
        <title>Genomic Encyclopedia of Archaeal and Bacterial Type Strains, Phase II (KMG-II): from individual species to whole genera.</title>
        <authorList>
            <person name="Goeker M."/>
        </authorList>
    </citation>
    <scope>NUCLEOTIDE SEQUENCE [LARGE SCALE GENOMIC DNA]</scope>
    <source>
        <strain evidence="2 3">DSM 19830</strain>
    </source>
</reference>
<gene>
    <name evidence="2" type="ORF">LV85_04176</name>
</gene>
<dbReference type="RefSeq" id="WP_111323060.1">
    <property type="nucleotide sequence ID" value="NZ_QKZT01000029.1"/>
</dbReference>
<dbReference type="Proteomes" id="UP000248882">
    <property type="component" value="Unassembled WGS sequence"/>
</dbReference>
<sequence>MVLITGATGNYGKSTIDFLLQKGFSSSNIVALVRNEEKASGLKEKGIAVRVGDYDNYTQLVEAFEGIDKLLLISGSDMVNRDKQHQNAVNAAKEAGVNHIIYTSFERKNETETSPITFVSATHIATENCLKSSGLDYTILRNSLYMDMLPMFFGDKVVESGIFLPAGDTKAAFAVRMDMAEATANILMTEGHENKTYNFSNSENVSIPEMAEIISEVVGKEIPYHSPSQEVYVETLTKANVPSEYIGMFAGFSAAIKQGEFTVEHSDLEKILGRKPTTAKEFLTKVYAS</sequence>
<dbReference type="InterPro" id="IPR052718">
    <property type="entry name" value="NmrA-type_oxidoreductase"/>
</dbReference>
<dbReference type="Gene3D" id="3.40.50.720">
    <property type="entry name" value="NAD(P)-binding Rossmann-like Domain"/>
    <property type="match status" value="1"/>
</dbReference>
<organism evidence="2 3">
    <name type="scientific">Algoriphagus chordae</name>
    <dbReference type="NCBI Taxonomy" id="237019"/>
    <lineage>
        <taxon>Bacteria</taxon>
        <taxon>Pseudomonadati</taxon>
        <taxon>Bacteroidota</taxon>
        <taxon>Cytophagia</taxon>
        <taxon>Cytophagales</taxon>
        <taxon>Cyclobacteriaceae</taxon>
        <taxon>Algoriphagus</taxon>
    </lineage>
</organism>
<comment type="caution">
    <text evidence="2">The sequence shown here is derived from an EMBL/GenBank/DDBJ whole genome shotgun (WGS) entry which is preliminary data.</text>
</comment>
<dbReference type="EMBL" id="QKZT01000029">
    <property type="protein sequence ID" value="PZX46842.1"/>
    <property type="molecule type" value="Genomic_DNA"/>
</dbReference>
<proteinExistence type="predicted"/>
<evidence type="ECO:0000259" key="1">
    <source>
        <dbReference type="Pfam" id="PF05368"/>
    </source>
</evidence>
<accession>A0A2W7S8D7</accession>
<dbReference type="InterPro" id="IPR036291">
    <property type="entry name" value="NAD(P)-bd_dom_sf"/>
</dbReference>
<protein>
    <submittedName>
        <fullName evidence="2">NAD(P)H dehydrogenase (Quinone)</fullName>
    </submittedName>
</protein>
<dbReference type="Gene3D" id="3.90.25.10">
    <property type="entry name" value="UDP-galactose 4-epimerase, domain 1"/>
    <property type="match status" value="1"/>
</dbReference>
<keyword evidence="3" id="KW-1185">Reference proteome</keyword>
<dbReference type="InterPro" id="IPR008030">
    <property type="entry name" value="NmrA-like"/>
</dbReference>
<evidence type="ECO:0000313" key="2">
    <source>
        <dbReference type="EMBL" id="PZX46842.1"/>
    </source>
</evidence>
<dbReference type="CDD" id="cd05269">
    <property type="entry name" value="TMR_SDR_a"/>
    <property type="match status" value="1"/>
</dbReference>
<dbReference type="OrthoDB" id="9780595at2"/>
<dbReference type="PANTHER" id="PTHR47129:SF1">
    <property type="entry name" value="NMRA-LIKE DOMAIN-CONTAINING PROTEIN"/>
    <property type="match status" value="1"/>
</dbReference>
<dbReference type="PANTHER" id="PTHR47129">
    <property type="entry name" value="QUINONE OXIDOREDUCTASE 2"/>
    <property type="match status" value="1"/>
</dbReference>
<name>A0A2W7S8D7_9BACT</name>
<dbReference type="AlphaFoldDB" id="A0A2W7S8D7"/>
<dbReference type="Pfam" id="PF05368">
    <property type="entry name" value="NmrA"/>
    <property type="match status" value="1"/>
</dbReference>
<dbReference type="SUPFAM" id="SSF51735">
    <property type="entry name" value="NAD(P)-binding Rossmann-fold domains"/>
    <property type="match status" value="1"/>
</dbReference>
<evidence type="ECO:0000313" key="3">
    <source>
        <dbReference type="Proteomes" id="UP000248882"/>
    </source>
</evidence>